<comment type="caution">
    <text evidence="1">The sequence shown here is derived from an EMBL/GenBank/DDBJ whole genome shotgun (WGS) entry which is preliminary data.</text>
</comment>
<accession>A0A4Y2VSI5</accession>
<keyword evidence="2" id="KW-1185">Reference proteome</keyword>
<name>A0A4Y2VSI5_ARAVE</name>
<dbReference type="EMBL" id="BGPR01051409">
    <property type="protein sequence ID" value="GBO28363.1"/>
    <property type="molecule type" value="Genomic_DNA"/>
</dbReference>
<organism evidence="1 2">
    <name type="scientific">Araneus ventricosus</name>
    <name type="common">Orbweaver spider</name>
    <name type="synonym">Epeira ventricosa</name>
    <dbReference type="NCBI Taxonomy" id="182803"/>
    <lineage>
        <taxon>Eukaryota</taxon>
        <taxon>Metazoa</taxon>
        <taxon>Ecdysozoa</taxon>
        <taxon>Arthropoda</taxon>
        <taxon>Chelicerata</taxon>
        <taxon>Arachnida</taxon>
        <taxon>Araneae</taxon>
        <taxon>Araneomorphae</taxon>
        <taxon>Entelegynae</taxon>
        <taxon>Araneoidea</taxon>
        <taxon>Araneidae</taxon>
        <taxon>Araneus</taxon>
    </lineage>
</organism>
<sequence length="84" mass="9711">MSPTWRRNEILKMLEFLRYLIELTEIWISPGISDDTPCQEKTKYTWKVRMGFRMCVKSTDVSGAASWKTVRQSSVKGATLLLPV</sequence>
<gene>
    <name evidence="1" type="ORF">AVEN_191222_1</name>
</gene>
<evidence type="ECO:0000313" key="2">
    <source>
        <dbReference type="Proteomes" id="UP000499080"/>
    </source>
</evidence>
<protein>
    <submittedName>
        <fullName evidence="1">Uncharacterized protein</fullName>
    </submittedName>
</protein>
<dbReference type="Proteomes" id="UP000499080">
    <property type="component" value="Unassembled WGS sequence"/>
</dbReference>
<proteinExistence type="predicted"/>
<dbReference type="AlphaFoldDB" id="A0A4Y2VSI5"/>
<evidence type="ECO:0000313" key="1">
    <source>
        <dbReference type="EMBL" id="GBO28363.1"/>
    </source>
</evidence>
<reference evidence="1 2" key="1">
    <citation type="journal article" date="2019" name="Sci. Rep.">
        <title>Orb-weaving spider Araneus ventricosus genome elucidates the spidroin gene catalogue.</title>
        <authorList>
            <person name="Kono N."/>
            <person name="Nakamura H."/>
            <person name="Ohtoshi R."/>
            <person name="Moran D.A.P."/>
            <person name="Shinohara A."/>
            <person name="Yoshida Y."/>
            <person name="Fujiwara M."/>
            <person name="Mori M."/>
            <person name="Tomita M."/>
            <person name="Arakawa K."/>
        </authorList>
    </citation>
    <scope>NUCLEOTIDE SEQUENCE [LARGE SCALE GENOMIC DNA]</scope>
</reference>